<evidence type="ECO:0000313" key="2">
    <source>
        <dbReference type="Proteomes" id="UP000629025"/>
    </source>
</evidence>
<organism evidence="1 2">
    <name type="scientific">Marinobacterium zhoushanense</name>
    <dbReference type="NCBI Taxonomy" id="1679163"/>
    <lineage>
        <taxon>Bacteria</taxon>
        <taxon>Pseudomonadati</taxon>
        <taxon>Pseudomonadota</taxon>
        <taxon>Gammaproteobacteria</taxon>
        <taxon>Oceanospirillales</taxon>
        <taxon>Oceanospirillaceae</taxon>
        <taxon>Marinobacterium</taxon>
    </lineage>
</organism>
<keyword evidence="2" id="KW-1185">Reference proteome</keyword>
<gene>
    <name evidence="1" type="ORF">GCM10011352_05650</name>
</gene>
<accession>A0ABQ1K1Y9</accession>
<sequence>MLKQLERTWVLIGLAEFTTNVPRNLLLDFYAQARPALPWSNFRRTGPKFGLIEVVDANSLAAQCSGSMIPDTDLGGTVATEGELVTHGAQAQQSAKCLMLRDLFVGSLIS</sequence>
<dbReference type="Proteomes" id="UP000629025">
    <property type="component" value="Unassembled WGS sequence"/>
</dbReference>
<protein>
    <submittedName>
        <fullName evidence="1">Uncharacterized protein</fullName>
    </submittedName>
</protein>
<proteinExistence type="predicted"/>
<comment type="caution">
    <text evidence="1">The sequence shown here is derived from an EMBL/GenBank/DDBJ whole genome shotgun (WGS) entry which is preliminary data.</text>
</comment>
<evidence type="ECO:0000313" key="1">
    <source>
        <dbReference type="EMBL" id="GGB82693.1"/>
    </source>
</evidence>
<reference evidence="2" key="1">
    <citation type="journal article" date="2019" name="Int. J. Syst. Evol. Microbiol.">
        <title>The Global Catalogue of Microorganisms (GCM) 10K type strain sequencing project: providing services to taxonomists for standard genome sequencing and annotation.</title>
        <authorList>
            <consortium name="The Broad Institute Genomics Platform"/>
            <consortium name="The Broad Institute Genome Sequencing Center for Infectious Disease"/>
            <person name="Wu L."/>
            <person name="Ma J."/>
        </authorList>
    </citation>
    <scope>NUCLEOTIDE SEQUENCE [LARGE SCALE GENOMIC DNA]</scope>
    <source>
        <strain evidence="2">CGMCC 1.15341</strain>
    </source>
</reference>
<name>A0ABQ1K1Y9_9GAMM</name>
<dbReference type="EMBL" id="BMIJ01000001">
    <property type="protein sequence ID" value="GGB82693.1"/>
    <property type="molecule type" value="Genomic_DNA"/>
</dbReference>